<reference evidence="1 2" key="1">
    <citation type="journal article" date="2017" name="Int. J. Syst. Evol. Microbiol.">
        <title>Ramlibacter alkalitolerans sp. nov., alkali-tolerant bacterium isolated from soil of ginseng.</title>
        <authorList>
            <person name="Lee D.H."/>
            <person name="Cha C.J."/>
        </authorList>
    </citation>
    <scope>NUCLEOTIDE SEQUENCE [LARGE SCALE GENOMIC DNA]</scope>
    <source>
        <strain evidence="1 2">KACC 19305</strain>
    </source>
</reference>
<accession>A0ABS1JLU1</accession>
<dbReference type="RefSeq" id="WP_201688592.1">
    <property type="nucleotide sequence ID" value="NZ_JAEQND010000004.1"/>
</dbReference>
<dbReference type="Proteomes" id="UP000622707">
    <property type="component" value="Unassembled WGS sequence"/>
</dbReference>
<comment type="caution">
    <text evidence="1">The sequence shown here is derived from an EMBL/GenBank/DDBJ whole genome shotgun (WGS) entry which is preliminary data.</text>
</comment>
<gene>
    <name evidence="1" type="ORF">JI746_08820</name>
</gene>
<evidence type="ECO:0000313" key="2">
    <source>
        <dbReference type="Proteomes" id="UP000622707"/>
    </source>
</evidence>
<dbReference type="EMBL" id="JAEQND010000004">
    <property type="protein sequence ID" value="MBL0425209.1"/>
    <property type="molecule type" value="Genomic_DNA"/>
</dbReference>
<name>A0ABS1JLU1_9BURK</name>
<organism evidence="1 2">
    <name type="scientific">Ramlibacter alkalitolerans</name>
    <dbReference type="NCBI Taxonomy" id="2039631"/>
    <lineage>
        <taxon>Bacteria</taxon>
        <taxon>Pseudomonadati</taxon>
        <taxon>Pseudomonadota</taxon>
        <taxon>Betaproteobacteria</taxon>
        <taxon>Burkholderiales</taxon>
        <taxon>Comamonadaceae</taxon>
        <taxon>Ramlibacter</taxon>
    </lineage>
</organism>
<protein>
    <submittedName>
        <fullName evidence="1">Uncharacterized protein</fullName>
    </submittedName>
</protein>
<sequence length="78" mass="8592">MDTRLHLLESFAAVGSDGQRYKVCGYERLALVPGNAERWEPTGVAEYRLDDGRHVEMAKDEAMRVAGSNIVLTRAAGL</sequence>
<proteinExistence type="predicted"/>
<keyword evidence="2" id="KW-1185">Reference proteome</keyword>
<evidence type="ECO:0000313" key="1">
    <source>
        <dbReference type="EMBL" id="MBL0425209.1"/>
    </source>
</evidence>